<sequence>MQERNPRMYELEFPAPAITDQGADGPTLIVALQGYADAGHAVDASSAHLLAALDHRLLASFNNDELIDYRSRRPSVTIDRNSVVDMENLELGIQVLKDTNGKAFLLLSGPEPDMRWEAFTEAVADLVERFNVSQTICLYSAPMTVPHTRPMVISAHGNTLELLEPHYKLGSRFSIPGSAALQLERLLNQKGRNVAGYTAHVPHYLAASPYPQATLKLLEAVGDAADLEFPLGALEEDAQRVAAQIDEQVASSHEIEQVVSLLEQQYDENLDRYREEHPHSAVLGELPASPVPTGEELGEEFERFLAELDNQANEDTPDTDDS</sequence>
<dbReference type="Gene3D" id="3.40.50.10900">
    <property type="entry name" value="PAC-like subunit"/>
    <property type="match status" value="1"/>
</dbReference>
<reference evidence="1 2" key="1">
    <citation type="journal article" date="2015" name="Genome Announc.">
        <title>Complete Genome Sequence of the Type Strain Corynebacterium mustelae DSM 45274, Isolated from Various Tissues of a Male Ferret with Lethal Sepsis.</title>
        <authorList>
            <person name="Ruckert C."/>
            <person name="Eimer J."/>
            <person name="Winkler A."/>
            <person name="Tauch A."/>
        </authorList>
    </citation>
    <scope>NUCLEOTIDE SEQUENCE [LARGE SCALE GENOMIC DNA]</scope>
    <source>
        <strain evidence="1 2">DSM 45274</strain>
    </source>
</reference>
<gene>
    <name evidence="1" type="ORF">CMUST_08995</name>
</gene>
<dbReference type="AlphaFoldDB" id="A0A0G3GYC3"/>
<dbReference type="InterPro" id="IPR038389">
    <property type="entry name" value="PSMG2_sf"/>
</dbReference>
<dbReference type="OrthoDB" id="3733464at2"/>
<dbReference type="STRING" id="571915.CMUST_08995"/>
<dbReference type="KEGG" id="cmv:CMUST_08995"/>
<dbReference type="EMBL" id="CP011542">
    <property type="protein sequence ID" value="AKK06116.1"/>
    <property type="molecule type" value="Genomic_DNA"/>
</dbReference>
<keyword evidence="2" id="KW-1185">Reference proteome</keyword>
<dbReference type="PIRSF" id="PIRSF028754">
    <property type="entry name" value="UCP028754"/>
    <property type="match status" value="1"/>
</dbReference>
<accession>A0A0G3GYC3</accession>
<dbReference type="Proteomes" id="UP000035199">
    <property type="component" value="Chromosome"/>
</dbReference>
<dbReference type="Pfam" id="PF09754">
    <property type="entry name" value="PAC2"/>
    <property type="match status" value="1"/>
</dbReference>
<evidence type="ECO:0000313" key="1">
    <source>
        <dbReference type="EMBL" id="AKK06116.1"/>
    </source>
</evidence>
<dbReference type="Gene3D" id="1.10.287.100">
    <property type="match status" value="1"/>
</dbReference>
<name>A0A0G3GYC3_9CORY</name>
<dbReference type="RefSeq" id="WP_047262209.1">
    <property type="nucleotide sequence ID" value="NZ_CP011542.1"/>
</dbReference>
<evidence type="ECO:0000313" key="2">
    <source>
        <dbReference type="Proteomes" id="UP000035199"/>
    </source>
</evidence>
<proteinExistence type="predicted"/>
<organism evidence="1 2">
    <name type="scientific">Corynebacterium mustelae</name>
    <dbReference type="NCBI Taxonomy" id="571915"/>
    <lineage>
        <taxon>Bacteria</taxon>
        <taxon>Bacillati</taxon>
        <taxon>Actinomycetota</taxon>
        <taxon>Actinomycetes</taxon>
        <taxon>Mycobacteriales</taxon>
        <taxon>Corynebacteriaceae</taxon>
        <taxon>Corynebacterium</taxon>
    </lineage>
</organism>
<dbReference type="InterPro" id="IPR008492">
    <property type="entry name" value="Rv2714-like"/>
</dbReference>
<reference evidence="2" key="2">
    <citation type="submission" date="2015-05" db="EMBL/GenBank/DDBJ databases">
        <title>Complete genome sequence of Corynebacterium mustelae DSM 45274, isolated from various tissues of a male ferret with lethal sepsis.</title>
        <authorList>
            <person name="Ruckert C."/>
            <person name="Albersmeier A."/>
            <person name="Winkler A."/>
            <person name="Tauch A."/>
        </authorList>
    </citation>
    <scope>NUCLEOTIDE SEQUENCE [LARGE SCALE GENOMIC DNA]</scope>
    <source>
        <strain evidence="2">DSM 45274</strain>
    </source>
</reference>
<dbReference type="PATRIC" id="fig|571915.4.peg.1904"/>
<dbReference type="SUPFAM" id="SSF159659">
    <property type="entry name" value="Cgl1923-like"/>
    <property type="match status" value="1"/>
</dbReference>
<evidence type="ECO:0008006" key="3">
    <source>
        <dbReference type="Google" id="ProtNLM"/>
    </source>
</evidence>
<dbReference type="InterPro" id="IPR019151">
    <property type="entry name" value="Proteasome_assmbl_chaperone_2"/>
</dbReference>
<protein>
    <recommendedName>
        <fullName evidence="3">ATP-grasp superfamily enzyme</fullName>
    </recommendedName>
</protein>